<dbReference type="GO" id="GO:0015344">
    <property type="term" value="F:siderophore uptake transmembrane transporter activity"/>
    <property type="evidence" value="ECO:0007669"/>
    <property type="project" value="TreeGrafter"/>
</dbReference>
<dbReference type="InterPro" id="IPR010105">
    <property type="entry name" value="TonB_sidphr_rcpt"/>
</dbReference>
<keyword evidence="13" id="KW-0732">Signal</keyword>
<accession>A0A9Q2FN25</accession>
<feature type="signal peptide" evidence="13">
    <location>
        <begin position="1"/>
        <end position="27"/>
    </location>
</feature>
<comment type="similarity">
    <text evidence="2 10 11">Belongs to the TonB-dependent receptor family.</text>
</comment>
<keyword evidence="6 11" id="KW-0798">TonB box</keyword>
<keyword evidence="5 10" id="KW-0812">Transmembrane</keyword>
<dbReference type="NCBIfam" id="TIGR01783">
    <property type="entry name" value="TonB-siderophor"/>
    <property type="match status" value="1"/>
</dbReference>
<dbReference type="Pfam" id="PF07715">
    <property type="entry name" value="Plug"/>
    <property type="match status" value="1"/>
</dbReference>
<dbReference type="AlphaFoldDB" id="A0A9Q2FN25"/>
<dbReference type="GO" id="GO:0009279">
    <property type="term" value="C:cell outer membrane"/>
    <property type="evidence" value="ECO:0007669"/>
    <property type="project" value="UniProtKB-SubCell"/>
</dbReference>
<organism evidence="16 17">
    <name type="scientific">Gluconobacter japonicus</name>
    <dbReference type="NCBI Taxonomy" id="376620"/>
    <lineage>
        <taxon>Bacteria</taxon>
        <taxon>Pseudomonadati</taxon>
        <taxon>Pseudomonadota</taxon>
        <taxon>Alphaproteobacteria</taxon>
        <taxon>Acetobacterales</taxon>
        <taxon>Acetobacteraceae</taxon>
        <taxon>Gluconobacter</taxon>
    </lineage>
</organism>
<dbReference type="InterPro" id="IPR039426">
    <property type="entry name" value="TonB-dep_rcpt-like"/>
</dbReference>
<reference evidence="16" key="2">
    <citation type="submission" date="2020-11" db="EMBL/GenBank/DDBJ databases">
        <title>Description of novel Gluconobacter species.</title>
        <authorList>
            <person name="Cleenwerck I."/>
            <person name="Cnockaert M."/>
            <person name="Borremans W."/>
            <person name="Wieme A.D."/>
            <person name="De Vuyst L."/>
            <person name="Vandamme P."/>
        </authorList>
    </citation>
    <scope>NUCLEOTIDE SEQUENCE</scope>
    <source>
        <strain evidence="16">R71697</strain>
    </source>
</reference>
<dbReference type="SUPFAM" id="SSF56935">
    <property type="entry name" value="Porins"/>
    <property type="match status" value="1"/>
</dbReference>
<evidence type="ECO:0000256" key="6">
    <source>
        <dbReference type="ARBA" id="ARBA00023077"/>
    </source>
</evidence>
<dbReference type="PROSITE" id="PS52016">
    <property type="entry name" value="TONB_DEPENDENT_REC_3"/>
    <property type="match status" value="1"/>
</dbReference>
<evidence type="ECO:0000256" key="10">
    <source>
        <dbReference type="PROSITE-ProRule" id="PRU01360"/>
    </source>
</evidence>
<dbReference type="GO" id="GO:0015891">
    <property type="term" value="P:siderophore transport"/>
    <property type="evidence" value="ECO:0007669"/>
    <property type="project" value="InterPro"/>
</dbReference>
<evidence type="ECO:0000256" key="7">
    <source>
        <dbReference type="ARBA" id="ARBA00023136"/>
    </source>
</evidence>
<evidence type="ECO:0000259" key="14">
    <source>
        <dbReference type="Pfam" id="PF00593"/>
    </source>
</evidence>
<feature type="chain" id="PRO_5040296418" evidence="13">
    <location>
        <begin position="28"/>
        <end position="733"/>
    </location>
</feature>
<dbReference type="InterPro" id="IPR037066">
    <property type="entry name" value="Plug_dom_sf"/>
</dbReference>
<dbReference type="InterPro" id="IPR000531">
    <property type="entry name" value="Beta-barrel_TonB"/>
</dbReference>
<reference evidence="16" key="1">
    <citation type="submission" date="2020-04" db="EMBL/GenBank/DDBJ databases">
        <authorList>
            <person name="Sombolestani A."/>
        </authorList>
    </citation>
    <scope>NUCLEOTIDE SEQUENCE</scope>
    <source>
        <strain evidence="16">R71697</strain>
    </source>
</reference>
<evidence type="ECO:0000256" key="8">
    <source>
        <dbReference type="ARBA" id="ARBA00023170"/>
    </source>
</evidence>
<dbReference type="GO" id="GO:0038023">
    <property type="term" value="F:signaling receptor activity"/>
    <property type="evidence" value="ECO:0007669"/>
    <property type="project" value="InterPro"/>
</dbReference>
<dbReference type="InterPro" id="IPR012910">
    <property type="entry name" value="Plug_dom"/>
</dbReference>
<evidence type="ECO:0000256" key="9">
    <source>
        <dbReference type="ARBA" id="ARBA00023237"/>
    </source>
</evidence>
<evidence type="ECO:0000256" key="3">
    <source>
        <dbReference type="ARBA" id="ARBA00022448"/>
    </source>
</evidence>
<feature type="region of interest" description="Disordered" evidence="12">
    <location>
        <begin position="28"/>
        <end position="85"/>
    </location>
</feature>
<keyword evidence="9 10" id="KW-0998">Cell outer membrane</keyword>
<protein>
    <submittedName>
        <fullName evidence="16">TonB-dependent siderophore receptor</fullName>
    </submittedName>
</protein>
<feature type="domain" description="TonB-dependent receptor plug" evidence="15">
    <location>
        <begin position="90"/>
        <end position="191"/>
    </location>
</feature>
<dbReference type="CDD" id="cd01347">
    <property type="entry name" value="ligand_gated_channel"/>
    <property type="match status" value="1"/>
</dbReference>
<evidence type="ECO:0000256" key="11">
    <source>
        <dbReference type="RuleBase" id="RU003357"/>
    </source>
</evidence>
<evidence type="ECO:0000256" key="2">
    <source>
        <dbReference type="ARBA" id="ARBA00009810"/>
    </source>
</evidence>
<keyword evidence="8 16" id="KW-0675">Receptor</keyword>
<feature type="domain" description="TonB-dependent receptor-like beta-barrel" evidence="14">
    <location>
        <begin position="288"/>
        <end position="702"/>
    </location>
</feature>
<evidence type="ECO:0000259" key="15">
    <source>
        <dbReference type="Pfam" id="PF07715"/>
    </source>
</evidence>
<evidence type="ECO:0000313" key="17">
    <source>
        <dbReference type="Proteomes" id="UP000661006"/>
    </source>
</evidence>
<comment type="caution">
    <text evidence="16">The sequence shown here is derived from an EMBL/GenBank/DDBJ whole genome shotgun (WGS) entry which is preliminary data.</text>
</comment>
<keyword evidence="3 10" id="KW-0813">Transport</keyword>
<dbReference type="EMBL" id="JABCQN010000002">
    <property type="protein sequence ID" value="MBF0870313.1"/>
    <property type="molecule type" value="Genomic_DNA"/>
</dbReference>
<dbReference type="PANTHER" id="PTHR32552">
    <property type="entry name" value="FERRICHROME IRON RECEPTOR-RELATED"/>
    <property type="match status" value="1"/>
</dbReference>
<evidence type="ECO:0000256" key="13">
    <source>
        <dbReference type="SAM" id="SignalP"/>
    </source>
</evidence>
<evidence type="ECO:0000313" key="16">
    <source>
        <dbReference type="EMBL" id="MBF0870313.1"/>
    </source>
</evidence>
<proteinExistence type="inferred from homology"/>
<dbReference type="Gene3D" id="2.40.170.20">
    <property type="entry name" value="TonB-dependent receptor, beta-barrel domain"/>
    <property type="match status" value="1"/>
</dbReference>
<dbReference type="PANTHER" id="PTHR32552:SF82">
    <property type="entry name" value="FCUA PROTEIN"/>
    <property type="match status" value="1"/>
</dbReference>
<keyword evidence="7 10" id="KW-0472">Membrane</keyword>
<sequence>MSPHSSILSSVLSFTLLMSGTSAVAWAATQNEPPETRTKPLTGAHHTAQKSRPASSHHAKSGHPDEADENFTVRGHAHPVNGGALGTKRVLDTPFSIRTVTAAEIQERQVKSLARVFSQDASVISNGDTYSFNAYSVTVRGVPLDDYNGYKINGTPFFMTTVELPLESFEAVQLLKGASGFMYGFNAPGGIIDFQTKKPTDARTFSFDAGYSSGAVGSQHIDTGGRLFRNDIFGYRLNLTHENGETYSGSHVTRFSGSLSTDVRLAPNLLWTADAIYQDRQVRGGVQDFFIDDPSAYGGNRLPDAISGHKNLTASPASMFTSHTLFVSTGLHWDITKNWTARIDYSHSMDYRRYRGEWMSLQNQAGDYNTYMSTNPGSWAQYDQVQAILEGKFRTGFIRHDFTMGAAWQGLSKYLPYDSDYVDIGGQNLYAPVISRSYSGSWNTATYNNYRSDQVGLFGSDTLTFDKHWSLLAGIRFTDFHQLTWKASGAKTALRTTPLTPTAALMFHPWKDTTIYASYVQALENGGTVGDTYKNARETLPPIRSDQVEVGAKVARANWDLTGALYRITRGAQYANADNVYVSNGTVTYQGAELSGHVDLPFGITLTDSLGAEGGKYSKADATIKGNKIEGIPLFQNVFQLTDRIPGVPGLSATAEVHYTASMWGDSSNTYHVPSYTLLNLRASYRTSIGRHKVTLRAELDNATNLHYWGFLASDYFFVGTPRAVFLNARFDL</sequence>
<dbReference type="InterPro" id="IPR036942">
    <property type="entry name" value="Beta-barrel_TonB_sf"/>
</dbReference>
<evidence type="ECO:0000256" key="5">
    <source>
        <dbReference type="ARBA" id="ARBA00022692"/>
    </source>
</evidence>
<comment type="subcellular location">
    <subcellularLocation>
        <location evidence="1 10">Cell outer membrane</location>
        <topology evidence="1 10">Multi-pass membrane protein</topology>
    </subcellularLocation>
</comment>
<evidence type="ECO:0000256" key="4">
    <source>
        <dbReference type="ARBA" id="ARBA00022452"/>
    </source>
</evidence>
<evidence type="ECO:0000256" key="1">
    <source>
        <dbReference type="ARBA" id="ARBA00004571"/>
    </source>
</evidence>
<evidence type="ECO:0000256" key="12">
    <source>
        <dbReference type="SAM" id="MobiDB-lite"/>
    </source>
</evidence>
<dbReference type="Pfam" id="PF00593">
    <property type="entry name" value="TonB_dep_Rec_b-barrel"/>
    <property type="match status" value="1"/>
</dbReference>
<gene>
    <name evidence="16" type="ORF">HKD32_05495</name>
</gene>
<keyword evidence="4 10" id="KW-1134">Transmembrane beta strand</keyword>
<dbReference type="Gene3D" id="2.170.130.10">
    <property type="entry name" value="TonB-dependent receptor, plug domain"/>
    <property type="match status" value="1"/>
</dbReference>
<dbReference type="Proteomes" id="UP000661006">
    <property type="component" value="Unassembled WGS sequence"/>
</dbReference>
<name>A0A9Q2FN25_GLUJA</name>